<sequence>MWKYLRMLFIASALIAGCSPNDKQQTVKLDADRAPFPPIISLIIMRFHIE</sequence>
<proteinExistence type="predicted"/>
<evidence type="ECO:0000313" key="3">
    <source>
        <dbReference type="Proteomes" id="UP000247790"/>
    </source>
</evidence>
<dbReference type="EMBL" id="QJSW01000015">
    <property type="protein sequence ID" value="PYE47230.1"/>
    <property type="molecule type" value="Genomic_DNA"/>
</dbReference>
<dbReference type="Proteomes" id="UP000247790">
    <property type="component" value="Unassembled WGS sequence"/>
</dbReference>
<keyword evidence="4" id="KW-1185">Reference proteome</keyword>
<dbReference type="EMBL" id="CP054614">
    <property type="protein sequence ID" value="QKS58609.1"/>
    <property type="molecule type" value="Genomic_DNA"/>
</dbReference>
<gene>
    <name evidence="1" type="ORF">DFQ00_11579</name>
    <name evidence="2" type="ORF">HUB98_21865</name>
</gene>
<reference evidence="2 4" key="2">
    <citation type="submission" date="2020-06" db="EMBL/GenBank/DDBJ databases">
        <title>Complete genome of Paenibacillus barcinonensis KACC11450.</title>
        <authorList>
            <person name="Kim M."/>
            <person name="Park Y.-J."/>
            <person name="Shin J.-H."/>
        </authorList>
    </citation>
    <scope>NUCLEOTIDE SEQUENCE [LARGE SCALE GENOMIC DNA]</scope>
    <source>
        <strain evidence="2 4">KACC11450</strain>
    </source>
</reference>
<evidence type="ECO:0008006" key="5">
    <source>
        <dbReference type="Google" id="ProtNLM"/>
    </source>
</evidence>
<accession>A0A2V4VR59</accession>
<name>A0A2V4VR59_PAEBA</name>
<protein>
    <recommendedName>
        <fullName evidence="5">Lipoprotein</fullName>
    </recommendedName>
</protein>
<dbReference type="PROSITE" id="PS51257">
    <property type="entry name" value="PROKAR_LIPOPROTEIN"/>
    <property type="match status" value="1"/>
</dbReference>
<evidence type="ECO:0000313" key="1">
    <source>
        <dbReference type="EMBL" id="PYE47230.1"/>
    </source>
</evidence>
<dbReference type="Proteomes" id="UP000509327">
    <property type="component" value="Chromosome"/>
</dbReference>
<evidence type="ECO:0000313" key="4">
    <source>
        <dbReference type="Proteomes" id="UP000509327"/>
    </source>
</evidence>
<organism evidence="1 3">
    <name type="scientific">Paenibacillus barcinonensis</name>
    <dbReference type="NCBI Taxonomy" id="198119"/>
    <lineage>
        <taxon>Bacteria</taxon>
        <taxon>Bacillati</taxon>
        <taxon>Bacillota</taxon>
        <taxon>Bacilli</taxon>
        <taxon>Bacillales</taxon>
        <taxon>Paenibacillaceae</taxon>
        <taxon>Paenibacillus</taxon>
    </lineage>
</organism>
<dbReference type="RefSeq" id="WP_167433786.1">
    <property type="nucleotide sequence ID" value="NZ_CP054614.1"/>
</dbReference>
<dbReference type="AlphaFoldDB" id="A0A2V4VR59"/>
<evidence type="ECO:0000313" key="2">
    <source>
        <dbReference type="EMBL" id="QKS58609.1"/>
    </source>
</evidence>
<reference evidence="1 3" key="1">
    <citation type="submission" date="2018-06" db="EMBL/GenBank/DDBJ databases">
        <title>Genomic Encyclopedia of Type Strains, Phase III (KMG-III): the genomes of soil and plant-associated and newly described type strains.</title>
        <authorList>
            <person name="Whitman W."/>
        </authorList>
    </citation>
    <scope>NUCLEOTIDE SEQUENCE [LARGE SCALE GENOMIC DNA]</scope>
    <source>
        <strain evidence="1 3">CECT 7022</strain>
    </source>
</reference>